<sequence length="67" mass="8016">MVKLYIKEIGNCLQCPYYHTVMSAPARDYCNKADKYIEISWHTVDFDYFPFPEWCPLPFTRKDIATM</sequence>
<accession>A0A6M3JV73</accession>
<proteinExistence type="predicted"/>
<reference evidence="1" key="1">
    <citation type="submission" date="2020-03" db="EMBL/GenBank/DDBJ databases">
        <title>The deep terrestrial virosphere.</title>
        <authorList>
            <person name="Holmfeldt K."/>
            <person name="Nilsson E."/>
            <person name="Simone D."/>
            <person name="Lopez-Fernandez M."/>
            <person name="Wu X."/>
            <person name="de Brujin I."/>
            <person name="Lundin D."/>
            <person name="Andersson A."/>
            <person name="Bertilsson S."/>
            <person name="Dopson M."/>
        </authorList>
    </citation>
    <scope>NUCLEOTIDE SEQUENCE</scope>
    <source>
        <strain evidence="1">MM415A02550</strain>
    </source>
</reference>
<gene>
    <name evidence="1" type="ORF">MM415A02550_0012</name>
</gene>
<organism evidence="1">
    <name type="scientific">viral metagenome</name>
    <dbReference type="NCBI Taxonomy" id="1070528"/>
    <lineage>
        <taxon>unclassified sequences</taxon>
        <taxon>metagenomes</taxon>
        <taxon>organismal metagenomes</taxon>
    </lineage>
</organism>
<protein>
    <submittedName>
        <fullName evidence="1">Uncharacterized protein</fullName>
    </submittedName>
</protein>
<dbReference type="EMBL" id="MT141990">
    <property type="protein sequence ID" value="QJA72952.1"/>
    <property type="molecule type" value="Genomic_DNA"/>
</dbReference>
<name>A0A6M3JV73_9ZZZZ</name>
<evidence type="ECO:0000313" key="1">
    <source>
        <dbReference type="EMBL" id="QJA72952.1"/>
    </source>
</evidence>
<dbReference type="AlphaFoldDB" id="A0A6M3JV73"/>